<evidence type="ECO:0000313" key="8">
    <source>
        <dbReference type="EMBL" id="UQS81628.1"/>
    </source>
</evidence>
<dbReference type="SUPFAM" id="SSF48013">
    <property type="entry name" value="NusB-like"/>
    <property type="match status" value="1"/>
</dbReference>
<dbReference type="NCBIfam" id="NF001223">
    <property type="entry name" value="PRK00202.1-1"/>
    <property type="match status" value="1"/>
</dbReference>
<evidence type="ECO:0000313" key="9">
    <source>
        <dbReference type="Proteomes" id="UP000831495"/>
    </source>
</evidence>
<dbReference type="InterPro" id="IPR006027">
    <property type="entry name" value="NusB_RsmB_TIM44"/>
</dbReference>
<dbReference type="Gene3D" id="1.10.940.10">
    <property type="entry name" value="NusB-like"/>
    <property type="match status" value="1"/>
</dbReference>
<keyword evidence="2 6" id="KW-0889">Transcription antitermination</keyword>
<comment type="similarity">
    <text evidence="1 6">Belongs to the NusB family.</text>
</comment>
<evidence type="ECO:0000256" key="6">
    <source>
        <dbReference type="HAMAP-Rule" id="MF_00073"/>
    </source>
</evidence>
<dbReference type="Pfam" id="PF01029">
    <property type="entry name" value="NusB"/>
    <property type="match status" value="1"/>
</dbReference>
<evidence type="ECO:0000256" key="1">
    <source>
        <dbReference type="ARBA" id="ARBA00005952"/>
    </source>
</evidence>
<reference evidence="8" key="1">
    <citation type="journal article" date="2022" name="Int. J. Syst. Evol. Microbiol.">
        <title>Apilactobacillus apisilvae sp. nov., Nicolia spurrieriana gen. nov. sp. nov., Bombilactobacillus folatiphilus sp. nov. and Bombilactobacillus thymidiniphilus sp. nov., four new lactic acid bacterial isolates from stingless bees Tetragonula carbonaria and Austroplebeia australis.</title>
        <authorList>
            <person name="Oliphant S.A."/>
            <person name="Watson-Haigh N.S."/>
            <person name="Sumby K.M."/>
            <person name="Gardner J."/>
            <person name="Groom S."/>
            <person name="Jiranek V."/>
        </authorList>
    </citation>
    <scope>NUCLEOTIDE SEQUENCE</scope>
    <source>
        <strain evidence="8">SG4_D2</strain>
    </source>
</reference>
<evidence type="ECO:0000259" key="7">
    <source>
        <dbReference type="Pfam" id="PF01029"/>
    </source>
</evidence>
<organism evidence="8 9">
    <name type="scientific">Bombilactobacillus folatiphilus</name>
    <dbReference type="NCBI Taxonomy" id="2923362"/>
    <lineage>
        <taxon>Bacteria</taxon>
        <taxon>Bacillati</taxon>
        <taxon>Bacillota</taxon>
        <taxon>Bacilli</taxon>
        <taxon>Lactobacillales</taxon>
        <taxon>Lactobacillaceae</taxon>
        <taxon>Bombilactobacillus</taxon>
    </lineage>
</organism>
<proteinExistence type="inferred from homology"/>
<protein>
    <recommendedName>
        <fullName evidence="6">Transcription antitermination protein NusB</fullName>
    </recommendedName>
    <alternativeName>
        <fullName evidence="6">Antitermination factor NusB</fullName>
    </alternativeName>
</protein>
<keyword evidence="9" id="KW-1185">Reference proteome</keyword>
<comment type="function">
    <text evidence="6">Involved in transcription antitermination. Required for transcription of ribosomal RNA (rRNA) genes. Binds specifically to the boxA antiterminator sequence of the ribosomal RNA (rrn) operons.</text>
</comment>
<accession>A0ABY4P7E7</accession>
<dbReference type="HAMAP" id="MF_00073">
    <property type="entry name" value="NusB"/>
    <property type="match status" value="1"/>
</dbReference>
<dbReference type="EMBL" id="CP093366">
    <property type="protein sequence ID" value="UQS81628.1"/>
    <property type="molecule type" value="Genomic_DNA"/>
</dbReference>
<dbReference type="RefSeq" id="WP_249513898.1">
    <property type="nucleotide sequence ID" value="NZ_CP093366.1"/>
</dbReference>
<evidence type="ECO:0000256" key="3">
    <source>
        <dbReference type="ARBA" id="ARBA00022884"/>
    </source>
</evidence>
<name>A0ABY4P7E7_9LACO</name>
<gene>
    <name evidence="6 8" type="primary">nusB</name>
    <name evidence="8" type="ORF">MOO45_05265</name>
</gene>
<dbReference type="PANTHER" id="PTHR11078:SF3">
    <property type="entry name" value="ANTITERMINATION NUSB DOMAIN-CONTAINING PROTEIN"/>
    <property type="match status" value="1"/>
</dbReference>
<dbReference type="InterPro" id="IPR011605">
    <property type="entry name" value="NusB_fam"/>
</dbReference>
<sequence length="140" mass="15889">MTLNRHNVRELAIQALFLLDSLPKQDVDAALQEVLALNSVTQTPDYLTFLVNGVRERLFQLDEQLTKHLKSGWSLARISRIDVNIMRLALFEVQNSPAVPAKVAINEALELTEQFSEPQSKKFINAVLSHFIEQVPSKHE</sequence>
<keyword evidence="4 6" id="KW-0805">Transcription regulation</keyword>
<evidence type="ECO:0000256" key="4">
    <source>
        <dbReference type="ARBA" id="ARBA00023015"/>
    </source>
</evidence>
<dbReference type="PANTHER" id="PTHR11078">
    <property type="entry name" value="N UTILIZATION SUBSTANCE PROTEIN B-RELATED"/>
    <property type="match status" value="1"/>
</dbReference>
<evidence type="ECO:0000256" key="5">
    <source>
        <dbReference type="ARBA" id="ARBA00023163"/>
    </source>
</evidence>
<dbReference type="InterPro" id="IPR035926">
    <property type="entry name" value="NusB-like_sf"/>
</dbReference>
<evidence type="ECO:0000256" key="2">
    <source>
        <dbReference type="ARBA" id="ARBA00022814"/>
    </source>
</evidence>
<dbReference type="NCBIfam" id="TIGR01951">
    <property type="entry name" value="nusB"/>
    <property type="match status" value="1"/>
</dbReference>
<dbReference type="Proteomes" id="UP000831495">
    <property type="component" value="Chromosome"/>
</dbReference>
<feature type="domain" description="NusB/RsmB/TIM44" evidence="7">
    <location>
        <begin position="6"/>
        <end position="132"/>
    </location>
</feature>
<keyword evidence="3 6" id="KW-0694">RNA-binding</keyword>
<keyword evidence="5 6" id="KW-0804">Transcription</keyword>